<dbReference type="HOGENOM" id="CLU_1386491_0_0_1"/>
<organism evidence="2">
    <name type="scientific">Guillardia theta (strain CCMP2712)</name>
    <name type="common">Cryptophyte</name>
    <dbReference type="NCBI Taxonomy" id="905079"/>
    <lineage>
        <taxon>Eukaryota</taxon>
        <taxon>Cryptophyceae</taxon>
        <taxon>Pyrenomonadales</taxon>
        <taxon>Geminigeraceae</taxon>
        <taxon>Guillardia</taxon>
    </lineage>
</organism>
<dbReference type="AlphaFoldDB" id="L1JQV8"/>
<name>L1JQV8_GUITC</name>
<feature type="compositionally biased region" description="Polar residues" evidence="1">
    <location>
        <begin position="159"/>
        <end position="170"/>
    </location>
</feature>
<accession>L1JQV8</accession>
<dbReference type="EnsemblProtists" id="EKX50946">
    <property type="protein sequence ID" value="EKX50946"/>
    <property type="gene ID" value="GUITHDRAFT_151117"/>
</dbReference>
<evidence type="ECO:0000256" key="1">
    <source>
        <dbReference type="SAM" id="MobiDB-lite"/>
    </source>
</evidence>
<gene>
    <name evidence="2" type="ORF">GUITHDRAFT_151117</name>
</gene>
<evidence type="ECO:0000313" key="4">
    <source>
        <dbReference type="Proteomes" id="UP000011087"/>
    </source>
</evidence>
<dbReference type="PaxDb" id="55529-EKX50946"/>
<evidence type="ECO:0000313" key="3">
    <source>
        <dbReference type="EnsemblProtists" id="EKX50946"/>
    </source>
</evidence>
<protein>
    <submittedName>
        <fullName evidence="2 3">Uncharacterized protein</fullName>
    </submittedName>
</protein>
<dbReference type="KEGG" id="gtt:GUITHDRAFT_151117"/>
<feature type="region of interest" description="Disordered" evidence="1">
    <location>
        <begin position="141"/>
        <end position="174"/>
    </location>
</feature>
<reference evidence="3" key="3">
    <citation type="submission" date="2016-03" db="UniProtKB">
        <authorList>
            <consortium name="EnsemblProtists"/>
        </authorList>
    </citation>
    <scope>IDENTIFICATION</scope>
</reference>
<dbReference type="Proteomes" id="UP000011087">
    <property type="component" value="Unassembled WGS sequence"/>
</dbReference>
<sequence length="197" mass="20499">MQGAGRGACMRLMYAGHSGPEAMRFMGGCCAKAGPVGGPLSLRGGFGTGAMFGKGGWGKGKECKYGRWGESGKAIEFTSSYKNADAGAFSGAGTGDSQEAQFTQQEMWRGRGRCRKGYGMGQGGFGTGQCKKGDFPRSCRKQAMHGSRQGATAEVAASNEANDSSPSNVPGNCCKGRRMGRRNCRQPAMANAPGDHV</sequence>
<reference evidence="2 4" key="1">
    <citation type="journal article" date="2012" name="Nature">
        <title>Algal genomes reveal evolutionary mosaicism and the fate of nucleomorphs.</title>
        <authorList>
            <consortium name="DOE Joint Genome Institute"/>
            <person name="Curtis B.A."/>
            <person name="Tanifuji G."/>
            <person name="Burki F."/>
            <person name="Gruber A."/>
            <person name="Irimia M."/>
            <person name="Maruyama S."/>
            <person name="Arias M.C."/>
            <person name="Ball S.G."/>
            <person name="Gile G.H."/>
            <person name="Hirakawa Y."/>
            <person name="Hopkins J.F."/>
            <person name="Kuo A."/>
            <person name="Rensing S.A."/>
            <person name="Schmutz J."/>
            <person name="Symeonidi A."/>
            <person name="Elias M."/>
            <person name="Eveleigh R.J."/>
            <person name="Herman E.K."/>
            <person name="Klute M.J."/>
            <person name="Nakayama T."/>
            <person name="Obornik M."/>
            <person name="Reyes-Prieto A."/>
            <person name="Armbrust E.V."/>
            <person name="Aves S.J."/>
            <person name="Beiko R.G."/>
            <person name="Coutinho P."/>
            <person name="Dacks J.B."/>
            <person name="Durnford D.G."/>
            <person name="Fast N.M."/>
            <person name="Green B.R."/>
            <person name="Grisdale C.J."/>
            <person name="Hempel F."/>
            <person name="Henrissat B."/>
            <person name="Hoppner M.P."/>
            <person name="Ishida K."/>
            <person name="Kim E."/>
            <person name="Koreny L."/>
            <person name="Kroth P.G."/>
            <person name="Liu Y."/>
            <person name="Malik S.B."/>
            <person name="Maier U.G."/>
            <person name="McRose D."/>
            <person name="Mock T."/>
            <person name="Neilson J.A."/>
            <person name="Onodera N.T."/>
            <person name="Poole A.M."/>
            <person name="Pritham E.J."/>
            <person name="Richards T.A."/>
            <person name="Rocap G."/>
            <person name="Roy S.W."/>
            <person name="Sarai C."/>
            <person name="Schaack S."/>
            <person name="Shirato S."/>
            <person name="Slamovits C.H."/>
            <person name="Spencer D.F."/>
            <person name="Suzuki S."/>
            <person name="Worden A.Z."/>
            <person name="Zauner S."/>
            <person name="Barry K."/>
            <person name="Bell C."/>
            <person name="Bharti A.K."/>
            <person name="Crow J.A."/>
            <person name="Grimwood J."/>
            <person name="Kramer R."/>
            <person name="Lindquist E."/>
            <person name="Lucas S."/>
            <person name="Salamov A."/>
            <person name="McFadden G.I."/>
            <person name="Lane C.E."/>
            <person name="Keeling P.J."/>
            <person name="Gray M.W."/>
            <person name="Grigoriev I.V."/>
            <person name="Archibald J.M."/>
        </authorList>
    </citation>
    <scope>NUCLEOTIDE SEQUENCE</scope>
    <source>
        <strain evidence="2 4">CCMP2712</strain>
    </source>
</reference>
<dbReference type="GeneID" id="17307563"/>
<keyword evidence="4" id="KW-1185">Reference proteome</keyword>
<reference evidence="4" key="2">
    <citation type="submission" date="2012-11" db="EMBL/GenBank/DDBJ databases">
        <authorList>
            <person name="Kuo A."/>
            <person name="Curtis B.A."/>
            <person name="Tanifuji G."/>
            <person name="Burki F."/>
            <person name="Gruber A."/>
            <person name="Irimia M."/>
            <person name="Maruyama S."/>
            <person name="Arias M.C."/>
            <person name="Ball S.G."/>
            <person name="Gile G.H."/>
            <person name="Hirakawa Y."/>
            <person name="Hopkins J.F."/>
            <person name="Rensing S.A."/>
            <person name="Schmutz J."/>
            <person name="Symeonidi A."/>
            <person name="Elias M."/>
            <person name="Eveleigh R.J."/>
            <person name="Herman E.K."/>
            <person name="Klute M.J."/>
            <person name="Nakayama T."/>
            <person name="Obornik M."/>
            <person name="Reyes-Prieto A."/>
            <person name="Armbrust E.V."/>
            <person name="Aves S.J."/>
            <person name="Beiko R.G."/>
            <person name="Coutinho P."/>
            <person name="Dacks J.B."/>
            <person name="Durnford D.G."/>
            <person name="Fast N.M."/>
            <person name="Green B.R."/>
            <person name="Grisdale C."/>
            <person name="Hempe F."/>
            <person name="Henrissat B."/>
            <person name="Hoppner M.P."/>
            <person name="Ishida K.-I."/>
            <person name="Kim E."/>
            <person name="Koreny L."/>
            <person name="Kroth P.G."/>
            <person name="Liu Y."/>
            <person name="Malik S.-B."/>
            <person name="Maier U.G."/>
            <person name="McRose D."/>
            <person name="Mock T."/>
            <person name="Neilson J.A."/>
            <person name="Onodera N.T."/>
            <person name="Poole A.M."/>
            <person name="Pritham E.J."/>
            <person name="Richards T.A."/>
            <person name="Rocap G."/>
            <person name="Roy S.W."/>
            <person name="Sarai C."/>
            <person name="Schaack S."/>
            <person name="Shirato S."/>
            <person name="Slamovits C.H."/>
            <person name="Spencer D.F."/>
            <person name="Suzuki S."/>
            <person name="Worden A.Z."/>
            <person name="Zauner S."/>
            <person name="Barry K."/>
            <person name="Bell C."/>
            <person name="Bharti A.K."/>
            <person name="Crow J.A."/>
            <person name="Grimwood J."/>
            <person name="Kramer R."/>
            <person name="Lindquist E."/>
            <person name="Lucas S."/>
            <person name="Salamov A."/>
            <person name="McFadden G.I."/>
            <person name="Lane C.E."/>
            <person name="Keeling P.J."/>
            <person name="Gray M.W."/>
            <person name="Grigoriev I.V."/>
            <person name="Archibald J.M."/>
        </authorList>
    </citation>
    <scope>NUCLEOTIDE SEQUENCE</scope>
    <source>
        <strain evidence="4">CCMP2712</strain>
    </source>
</reference>
<dbReference type="EMBL" id="JH992977">
    <property type="protein sequence ID" value="EKX50946.1"/>
    <property type="molecule type" value="Genomic_DNA"/>
</dbReference>
<proteinExistence type="predicted"/>
<evidence type="ECO:0000313" key="2">
    <source>
        <dbReference type="EMBL" id="EKX50946.1"/>
    </source>
</evidence>
<dbReference type="RefSeq" id="XP_005837926.1">
    <property type="nucleotide sequence ID" value="XM_005837869.1"/>
</dbReference>